<reference evidence="5" key="1">
    <citation type="journal article" date="2021" name="IMA Fungus">
        <title>Genomic characterization of three marine fungi, including Emericellopsis atlantica sp. nov. with signatures of a generalist lifestyle and marine biomass degradation.</title>
        <authorList>
            <person name="Hagestad O.C."/>
            <person name="Hou L."/>
            <person name="Andersen J.H."/>
            <person name="Hansen E.H."/>
            <person name="Altermark B."/>
            <person name="Li C."/>
            <person name="Kuhnert E."/>
            <person name="Cox R.J."/>
            <person name="Crous P.W."/>
            <person name="Spatafora J.W."/>
            <person name="Lail K."/>
            <person name="Amirebrahimi M."/>
            <person name="Lipzen A."/>
            <person name="Pangilinan J."/>
            <person name="Andreopoulos W."/>
            <person name="Hayes R.D."/>
            <person name="Ng V."/>
            <person name="Grigoriev I.V."/>
            <person name="Jackson S.A."/>
            <person name="Sutton T.D.S."/>
            <person name="Dobson A.D.W."/>
            <person name="Rama T."/>
        </authorList>
    </citation>
    <scope>NUCLEOTIDE SEQUENCE</scope>
    <source>
        <strain evidence="5">TS7</strain>
    </source>
</reference>
<dbReference type="AlphaFoldDB" id="A0A9P8CR50"/>
<name>A0A9P8CR50_9HYPO</name>
<keyword evidence="2" id="KW-0637">Prenyltransferase</keyword>
<evidence type="ECO:0000256" key="4">
    <source>
        <dbReference type="ARBA" id="ARBA00022737"/>
    </source>
</evidence>
<dbReference type="PANTHER" id="PTHR11129">
    <property type="entry name" value="PROTEIN FARNESYLTRANSFERASE ALPHA SUBUNIT/RAB GERANYLGERANYL TRANSFERASE ALPHA SUBUNIT"/>
    <property type="match status" value="1"/>
</dbReference>
<dbReference type="GeneID" id="70290982"/>
<dbReference type="Gene3D" id="1.25.40.120">
    <property type="entry name" value="Protein prenylyltransferase"/>
    <property type="match status" value="1"/>
</dbReference>
<evidence type="ECO:0000256" key="2">
    <source>
        <dbReference type="ARBA" id="ARBA00022602"/>
    </source>
</evidence>
<dbReference type="EMBL" id="MU251247">
    <property type="protein sequence ID" value="KAG9256649.1"/>
    <property type="molecule type" value="Genomic_DNA"/>
</dbReference>
<keyword evidence="6" id="KW-1185">Reference proteome</keyword>
<evidence type="ECO:0000313" key="5">
    <source>
        <dbReference type="EMBL" id="KAG9256649.1"/>
    </source>
</evidence>
<organism evidence="5 6">
    <name type="scientific">Emericellopsis atlantica</name>
    <dbReference type="NCBI Taxonomy" id="2614577"/>
    <lineage>
        <taxon>Eukaryota</taxon>
        <taxon>Fungi</taxon>
        <taxon>Dikarya</taxon>
        <taxon>Ascomycota</taxon>
        <taxon>Pezizomycotina</taxon>
        <taxon>Sordariomycetes</taxon>
        <taxon>Hypocreomycetidae</taxon>
        <taxon>Hypocreales</taxon>
        <taxon>Bionectriaceae</taxon>
        <taxon>Emericellopsis</taxon>
    </lineage>
</organism>
<dbReference type="GO" id="GO:0008318">
    <property type="term" value="F:protein prenyltransferase activity"/>
    <property type="evidence" value="ECO:0007669"/>
    <property type="project" value="InterPro"/>
</dbReference>
<keyword evidence="3" id="KW-0808">Transferase</keyword>
<comment type="similarity">
    <text evidence="1">Belongs to the protein prenyltransferase subunit alpha family.</text>
</comment>
<gene>
    <name evidence="5" type="ORF">F5Z01DRAFT_481231</name>
</gene>
<sequence>MSRALDQGVKEALKNGDHQAVYVSISGLLQQNHTSLLEIELLGQAYPLNVGVNFIQEQNAVAIPKLRLVQAFIVARQVLQRRQDDAHRVPREILPATAVIMLMDPEHLTAANVRKRTLLSADAVGTEIIQRLNQEKYFIDSLLTSRLHRHTKSPTLWSHRRWLMGQFAQHGQPIDAMQDITNVVYVSAERHPRNYYAWCHARQLIDASPTPLRICSGLVDPTMKWCFRHHDDVSGWMFLLWLLERDSEHCKDVFDETVKLARSFHWRNESIWYFLRNLVLSAASQGRLTGQFHEALIELQDGATVNDSCMLRRTLQWVDQWSK</sequence>
<dbReference type="RefSeq" id="XP_046120573.1">
    <property type="nucleotide sequence ID" value="XM_046260079.1"/>
</dbReference>
<proteinExistence type="inferred from homology"/>
<dbReference type="Pfam" id="PF01239">
    <property type="entry name" value="PPTA"/>
    <property type="match status" value="2"/>
</dbReference>
<evidence type="ECO:0000313" key="6">
    <source>
        <dbReference type="Proteomes" id="UP000887229"/>
    </source>
</evidence>
<dbReference type="Proteomes" id="UP000887229">
    <property type="component" value="Unassembled WGS sequence"/>
</dbReference>
<dbReference type="SUPFAM" id="SSF48439">
    <property type="entry name" value="Protein prenylyltransferase"/>
    <property type="match status" value="1"/>
</dbReference>
<comment type="caution">
    <text evidence="5">The sequence shown here is derived from an EMBL/GenBank/DDBJ whole genome shotgun (WGS) entry which is preliminary data.</text>
</comment>
<dbReference type="GO" id="GO:0005737">
    <property type="term" value="C:cytoplasm"/>
    <property type="evidence" value="ECO:0007669"/>
    <property type="project" value="TreeGrafter"/>
</dbReference>
<dbReference type="PANTHER" id="PTHR11129:SF3">
    <property type="entry name" value="PROTEIN PRENYLTRANSFERASE ALPHA SUBUNIT REPEAT-CONTAINING PROTEIN 1"/>
    <property type="match status" value="1"/>
</dbReference>
<evidence type="ECO:0000256" key="1">
    <source>
        <dbReference type="ARBA" id="ARBA00006734"/>
    </source>
</evidence>
<accession>A0A9P8CR50</accession>
<keyword evidence="4" id="KW-0677">Repeat</keyword>
<evidence type="ECO:0008006" key="7">
    <source>
        <dbReference type="Google" id="ProtNLM"/>
    </source>
</evidence>
<evidence type="ECO:0000256" key="3">
    <source>
        <dbReference type="ARBA" id="ARBA00022679"/>
    </source>
</evidence>
<dbReference type="InterPro" id="IPR002088">
    <property type="entry name" value="Prenyl_trans_a"/>
</dbReference>
<protein>
    <recommendedName>
        <fullName evidence="7">Protein prenyltransferase</fullName>
    </recommendedName>
</protein>
<dbReference type="OrthoDB" id="5358702at2759"/>